<sequence>MLLIPAPSDVPPPLIFGLPPAPLLIASPPGAAFIPAAPPVALLIPVPGVPFADALPLAFLGMSFPLTQGHVKQAGLRRTVE</sequence>
<comment type="caution">
    <text evidence="1">The sequence shown here is derived from an EMBL/GenBank/DDBJ whole genome shotgun (WGS) entry which is preliminary data.</text>
</comment>
<organism evidence="1 2">
    <name type="scientific">Kribbella yunnanensis</name>
    <dbReference type="NCBI Taxonomy" id="190194"/>
    <lineage>
        <taxon>Bacteria</taxon>
        <taxon>Bacillati</taxon>
        <taxon>Actinomycetota</taxon>
        <taxon>Actinomycetes</taxon>
        <taxon>Propionibacteriales</taxon>
        <taxon>Kribbellaceae</taxon>
        <taxon>Kribbella</taxon>
    </lineage>
</organism>
<gene>
    <name evidence="1" type="ORF">GCM10009745_21800</name>
</gene>
<evidence type="ECO:0000313" key="1">
    <source>
        <dbReference type="EMBL" id="GAA1677935.1"/>
    </source>
</evidence>
<dbReference type="EMBL" id="BAAANF010000007">
    <property type="protein sequence ID" value="GAA1677935.1"/>
    <property type="molecule type" value="Genomic_DNA"/>
</dbReference>
<proteinExistence type="predicted"/>
<dbReference type="RefSeq" id="WP_344149085.1">
    <property type="nucleotide sequence ID" value="NZ_BAAANF010000007.1"/>
</dbReference>
<accession>A0ABP4SV81</accession>
<protein>
    <submittedName>
        <fullName evidence="1">Uncharacterized protein</fullName>
    </submittedName>
</protein>
<reference evidence="2" key="1">
    <citation type="journal article" date="2019" name="Int. J. Syst. Evol. Microbiol.">
        <title>The Global Catalogue of Microorganisms (GCM) 10K type strain sequencing project: providing services to taxonomists for standard genome sequencing and annotation.</title>
        <authorList>
            <consortium name="The Broad Institute Genomics Platform"/>
            <consortium name="The Broad Institute Genome Sequencing Center for Infectious Disease"/>
            <person name="Wu L."/>
            <person name="Ma J."/>
        </authorList>
    </citation>
    <scope>NUCLEOTIDE SEQUENCE [LARGE SCALE GENOMIC DNA]</scope>
    <source>
        <strain evidence="2">JCM 14307</strain>
    </source>
</reference>
<evidence type="ECO:0000313" key="2">
    <source>
        <dbReference type="Proteomes" id="UP001500280"/>
    </source>
</evidence>
<keyword evidence="2" id="KW-1185">Reference proteome</keyword>
<name>A0ABP4SV81_9ACTN</name>
<dbReference type="Proteomes" id="UP001500280">
    <property type="component" value="Unassembled WGS sequence"/>
</dbReference>